<sequence length="92" mass="10062">MLSKASRGNLVSADHKLPSDHSTRKFREIQEHLHSISSSSRPDSIDVVVTKSGGQIAGMDTPTFGALTQRRGDEMMKYRSTSLRATDISLSS</sequence>
<keyword evidence="3" id="KW-1185">Reference proteome</keyword>
<dbReference type="AlphaFoldDB" id="A0A4R0RD75"/>
<evidence type="ECO:0000313" key="2">
    <source>
        <dbReference type="EMBL" id="TCD65312.1"/>
    </source>
</evidence>
<proteinExistence type="predicted"/>
<protein>
    <submittedName>
        <fullName evidence="2">Uncharacterized protein</fullName>
    </submittedName>
</protein>
<feature type="compositionally biased region" description="Basic and acidic residues" evidence="1">
    <location>
        <begin position="13"/>
        <end position="23"/>
    </location>
</feature>
<reference evidence="2 3" key="1">
    <citation type="submission" date="2018-11" db="EMBL/GenBank/DDBJ databases">
        <title>Genome assembly of Steccherinum ochraceum LE-BIN_3174, the white-rot fungus of the Steccherinaceae family (The Residual Polyporoid clade, Polyporales, Basidiomycota).</title>
        <authorList>
            <person name="Fedorova T.V."/>
            <person name="Glazunova O.A."/>
            <person name="Landesman E.O."/>
            <person name="Moiseenko K.V."/>
            <person name="Psurtseva N.V."/>
            <person name="Savinova O.S."/>
            <person name="Shakhova N.V."/>
            <person name="Tyazhelova T.V."/>
            <person name="Vasina D.V."/>
        </authorList>
    </citation>
    <scope>NUCLEOTIDE SEQUENCE [LARGE SCALE GENOMIC DNA]</scope>
    <source>
        <strain evidence="2 3">LE-BIN_3174</strain>
    </source>
</reference>
<dbReference type="EMBL" id="RWJN01000187">
    <property type="protein sequence ID" value="TCD65312.1"/>
    <property type="molecule type" value="Genomic_DNA"/>
</dbReference>
<evidence type="ECO:0000313" key="3">
    <source>
        <dbReference type="Proteomes" id="UP000292702"/>
    </source>
</evidence>
<accession>A0A4R0RD75</accession>
<comment type="caution">
    <text evidence="2">The sequence shown here is derived from an EMBL/GenBank/DDBJ whole genome shotgun (WGS) entry which is preliminary data.</text>
</comment>
<name>A0A4R0RD75_9APHY</name>
<gene>
    <name evidence="2" type="ORF">EIP91_002798</name>
</gene>
<dbReference type="Proteomes" id="UP000292702">
    <property type="component" value="Unassembled WGS sequence"/>
</dbReference>
<feature type="region of interest" description="Disordered" evidence="1">
    <location>
        <begin position="1"/>
        <end position="23"/>
    </location>
</feature>
<organism evidence="2 3">
    <name type="scientific">Steccherinum ochraceum</name>
    <dbReference type="NCBI Taxonomy" id="92696"/>
    <lineage>
        <taxon>Eukaryota</taxon>
        <taxon>Fungi</taxon>
        <taxon>Dikarya</taxon>
        <taxon>Basidiomycota</taxon>
        <taxon>Agaricomycotina</taxon>
        <taxon>Agaricomycetes</taxon>
        <taxon>Polyporales</taxon>
        <taxon>Steccherinaceae</taxon>
        <taxon>Steccherinum</taxon>
    </lineage>
</organism>
<evidence type="ECO:0000256" key="1">
    <source>
        <dbReference type="SAM" id="MobiDB-lite"/>
    </source>
</evidence>